<comment type="subcellular location">
    <subcellularLocation>
        <location evidence="1">Membrane</location>
        <topology evidence="1">Multi-pass membrane protein</topology>
    </subcellularLocation>
</comment>
<evidence type="ECO:0000256" key="1">
    <source>
        <dbReference type="ARBA" id="ARBA00004141"/>
    </source>
</evidence>
<dbReference type="GeneID" id="34525101"/>
<dbReference type="HOGENOM" id="CLU_081616_4_0_1"/>
<dbReference type="Pfam" id="PF08510">
    <property type="entry name" value="PIG-P"/>
    <property type="match status" value="1"/>
</dbReference>
<evidence type="ECO:0000313" key="9">
    <source>
        <dbReference type="Proteomes" id="UP000006310"/>
    </source>
</evidence>
<evidence type="ECO:0000256" key="5">
    <source>
        <dbReference type="SAM" id="MobiDB-lite"/>
    </source>
</evidence>
<dbReference type="Proteomes" id="UP000006310">
    <property type="component" value="Chromosome 3"/>
</dbReference>
<accession>J7S5X7</accession>
<dbReference type="GO" id="GO:0006506">
    <property type="term" value="P:GPI anchor biosynthetic process"/>
    <property type="evidence" value="ECO:0007669"/>
    <property type="project" value="EnsemblFungi"/>
</dbReference>
<organism evidence="8 9">
    <name type="scientific">Huiozyma naganishii (strain ATCC MYA-139 / BCRC 22969 / CBS 8797 / KCTC 17520 / NBRC 10181 / NCYC 3082 / Yp74L-3)</name>
    <name type="common">Yeast</name>
    <name type="synonym">Kazachstania naganishii</name>
    <dbReference type="NCBI Taxonomy" id="1071383"/>
    <lineage>
        <taxon>Eukaryota</taxon>
        <taxon>Fungi</taxon>
        <taxon>Dikarya</taxon>
        <taxon>Ascomycota</taxon>
        <taxon>Saccharomycotina</taxon>
        <taxon>Saccharomycetes</taxon>
        <taxon>Saccharomycetales</taxon>
        <taxon>Saccharomycetaceae</taxon>
        <taxon>Huiozyma</taxon>
    </lineage>
</organism>
<evidence type="ECO:0000256" key="4">
    <source>
        <dbReference type="ARBA" id="ARBA00023136"/>
    </source>
</evidence>
<keyword evidence="9" id="KW-1185">Reference proteome</keyword>
<feature type="transmembrane region" description="Helical" evidence="6">
    <location>
        <begin position="27"/>
        <end position="49"/>
    </location>
</feature>
<dbReference type="GO" id="GO:0008194">
    <property type="term" value="F:UDP-glycosyltransferase activity"/>
    <property type="evidence" value="ECO:0007669"/>
    <property type="project" value="EnsemblFungi"/>
</dbReference>
<dbReference type="PANTHER" id="PTHR46346:SF1">
    <property type="entry name" value="PHOSPHATIDYLINOSITOL N-ACETYLGLUCOSAMINYLTRANSFERASE SUBUNIT P"/>
    <property type="match status" value="1"/>
</dbReference>
<feature type="domain" description="PIG-P" evidence="7">
    <location>
        <begin position="25"/>
        <end position="169"/>
    </location>
</feature>
<proteinExistence type="predicted"/>
<dbReference type="PANTHER" id="PTHR46346">
    <property type="entry name" value="PHOSPHATIDYLINOSITOL N-ACETYLGLUCOSAMINYLTRANSFERASE SUBUNIT P"/>
    <property type="match status" value="1"/>
</dbReference>
<keyword evidence="4 6" id="KW-0472">Membrane</keyword>
<reference evidence="9" key="2">
    <citation type="submission" date="2012-08" db="EMBL/GenBank/DDBJ databases">
        <title>Genome sequence of Kazachstania naganishii.</title>
        <authorList>
            <person name="Gordon J.L."/>
            <person name="Armisen D."/>
            <person name="Proux-Wera E."/>
            <person name="OhEigeartaigh S.S."/>
            <person name="Byrne K.P."/>
            <person name="Wolfe K.H."/>
        </authorList>
    </citation>
    <scope>NUCLEOTIDE SEQUENCE [LARGE SCALE GENOMIC DNA]</scope>
    <source>
        <strain evidence="9">ATCC MYA-139 / BCRC 22969 / CBS 8797 / CCRC 22969 / KCTC 17520 / NBRC 10181 / NCYC 3082</strain>
    </source>
</reference>
<dbReference type="eggNOG" id="KOG2257">
    <property type="taxonomic scope" value="Eukaryota"/>
</dbReference>
<evidence type="ECO:0000313" key="8">
    <source>
        <dbReference type="EMBL" id="CCK69421.1"/>
    </source>
</evidence>
<name>J7S5X7_HUIN7</name>
<dbReference type="InterPro" id="IPR052263">
    <property type="entry name" value="GPI_Anchor_Biosynth"/>
</dbReference>
<reference evidence="8 9" key="1">
    <citation type="journal article" date="2011" name="Proc. Natl. Acad. Sci. U.S.A.">
        <title>Evolutionary erosion of yeast sex chromosomes by mating-type switching accidents.</title>
        <authorList>
            <person name="Gordon J.L."/>
            <person name="Armisen D."/>
            <person name="Proux-Wera E."/>
            <person name="Oheigeartaigh S.S."/>
            <person name="Byrne K.P."/>
            <person name="Wolfe K.H."/>
        </authorList>
    </citation>
    <scope>NUCLEOTIDE SEQUENCE [LARGE SCALE GENOMIC DNA]</scope>
    <source>
        <strain evidence="9">ATCC MYA-139 / BCRC 22969 / CBS 8797 / CCRC 22969 / KCTC 17520 / NBRC 10181 / NCYC 3082</strain>
    </source>
</reference>
<evidence type="ECO:0000256" key="3">
    <source>
        <dbReference type="ARBA" id="ARBA00022989"/>
    </source>
</evidence>
<dbReference type="OrthoDB" id="690928at2759"/>
<evidence type="ECO:0000256" key="6">
    <source>
        <dbReference type="SAM" id="Phobius"/>
    </source>
</evidence>
<dbReference type="AlphaFoldDB" id="J7S5X7"/>
<evidence type="ECO:0000256" key="2">
    <source>
        <dbReference type="ARBA" id="ARBA00022692"/>
    </source>
</evidence>
<dbReference type="OMA" id="RYWIICI"/>
<feature type="transmembrane region" description="Helical" evidence="6">
    <location>
        <begin position="72"/>
        <end position="95"/>
    </location>
</feature>
<dbReference type="GO" id="GO:0000506">
    <property type="term" value="C:glycosylphosphatidylinositol-N-acetylglucosaminyltransferase (GPI-GnT) complex"/>
    <property type="evidence" value="ECO:0007669"/>
    <property type="project" value="EnsemblFungi"/>
</dbReference>
<protein>
    <recommendedName>
        <fullName evidence="7">PIG-P domain-containing protein</fullName>
    </recommendedName>
</protein>
<keyword evidence="2 6" id="KW-0812">Transmembrane</keyword>
<dbReference type="InterPro" id="IPR013717">
    <property type="entry name" value="PIG-P"/>
</dbReference>
<feature type="region of interest" description="Disordered" evidence="5">
    <location>
        <begin position="109"/>
        <end position="133"/>
    </location>
</feature>
<sequence length="176" mass="19338">MNSALVRETSLRLPPLVSAQRPTRADYYWFVHHLLFTALLVLSIGWSLLPTRPTSTHVPVQVLLDVLPQRRWVLVLQCLWLLGMMFAYCGLNLYAEDVLTPPLDSQKTVVDAAGGPGTSGTSGTSEDTPNSNNSLFSESSTLEYIATRVCCETSGVEDLPLMDVCDVLYSSVDGSW</sequence>
<keyword evidence="3 6" id="KW-1133">Transmembrane helix</keyword>
<evidence type="ECO:0000259" key="7">
    <source>
        <dbReference type="Pfam" id="PF08510"/>
    </source>
</evidence>
<dbReference type="RefSeq" id="XP_022463667.1">
    <property type="nucleotide sequence ID" value="XM_022607031.1"/>
</dbReference>
<dbReference type="STRING" id="1071383.J7S5X7"/>
<dbReference type="KEGG" id="kng:KNAG_0C03100"/>
<dbReference type="EMBL" id="HE978316">
    <property type="protein sequence ID" value="CCK69421.1"/>
    <property type="molecule type" value="Genomic_DNA"/>
</dbReference>
<gene>
    <name evidence="8" type="primary">KNAG0C03100</name>
    <name evidence="8" type="ordered locus">KNAG_0C03100</name>
</gene>